<keyword evidence="2" id="KW-1185">Reference proteome</keyword>
<sequence length="916" mass="106286">MSIFCHISKHLRPFCQFIRLKCHRLAPCVQIFTRDVCHAKHLGIPNDRHLQFQYYLSRSYCSQPLRNFKIVADTLNTLSAEQIESSECKNIVLGLVSFYFDLEEGVLQKKDQFMVLLEEYKISEKSNDFENLQQYQKHISKFDGFQKLLKVLPSHIESMRLKDVVDVFGGLLLLGVAQNSTAVSQCIYRLLNPNFELGLLEIAKLSAIFHGNFQINSRHILQYTLLAPALKSLLVNFSSCDRNDLIYLSYLMEQPWIEIYPEVMNRYLEIISDALENNNLHQDVDCMLSLLNGVCECIWHQNVLCKQSSPHLLGMFRKLMEFLDPCFENLTYEQVSTIFSNMNNIFSSRYKMAILKVYPDAEKTFLTLQTQLENQYKFLLHLNLPIRERFRHKVFEQLLSTDNGNEMPFHDMIPQADELTLQSIVHRMNAVVITDKMIFSVMNQLLKLLRLRSKGTGHGATNNQKYPYYTYISILADLQKYKQPKIFEPFTHSFKPYLSNWLESGYACDIDTYSQLCEVAIPLFGRIRKEMIQKIRNILLSLDVSQFQYAGRFFQGALKTVPSNTLLIKIFEKALATNISQMKHGGVELIGHPIMERVPELNTCLVMALEKLENGEEYFLRTLVQNGRFITEKMANRILENYADNFNTKYKVYQPDCILLHLLLTFNRISRLPKNLSKLEELANCALNTHLNLENDMQLLRHYQILNHLCHFGIYLDEHIRKAFSSDFLKKFYEALEGKKEKFIALNLASLVLMNRHIVLHRKDLNIPWKCEQDMKTLSSCSLKEKIELGLINRMPLRARKFYYKLKHDGAEHIKVNFLVDYGIHVHLELCVDSQNMPVDSQVAKKDGFQKRAVVFGILPQDSAVVNDKTAISASSAQQILDLRALGYEVLYVPYSELIKSFDKSDGMTKSLTSNK</sequence>
<protein>
    <recommendedName>
        <fullName evidence="3">RAP domain-containing protein</fullName>
    </recommendedName>
</protein>
<name>A0ABQ9F4S7_TEGGR</name>
<dbReference type="EMBL" id="JARBDR010000496">
    <property type="protein sequence ID" value="KAJ8311581.1"/>
    <property type="molecule type" value="Genomic_DNA"/>
</dbReference>
<evidence type="ECO:0008006" key="3">
    <source>
        <dbReference type="Google" id="ProtNLM"/>
    </source>
</evidence>
<gene>
    <name evidence="1" type="ORF">KUTeg_010936</name>
</gene>
<proteinExistence type="predicted"/>
<organism evidence="1 2">
    <name type="scientific">Tegillarca granosa</name>
    <name type="common">Malaysian cockle</name>
    <name type="synonym">Anadara granosa</name>
    <dbReference type="NCBI Taxonomy" id="220873"/>
    <lineage>
        <taxon>Eukaryota</taxon>
        <taxon>Metazoa</taxon>
        <taxon>Spiralia</taxon>
        <taxon>Lophotrochozoa</taxon>
        <taxon>Mollusca</taxon>
        <taxon>Bivalvia</taxon>
        <taxon>Autobranchia</taxon>
        <taxon>Pteriomorphia</taxon>
        <taxon>Arcoida</taxon>
        <taxon>Arcoidea</taxon>
        <taxon>Arcidae</taxon>
        <taxon>Tegillarca</taxon>
    </lineage>
</organism>
<dbReference type="Proteomes" id="UP001217089">
    <property type="component" value="Unassembled WGS sequence"/>
</dbReference>
<evidence type="ECO:0000313" key="1">
    <source>
        <dbReference type="EMBL" id="KAJ8311581.1"/>
    </source>
</evidence>
<reference evidence="1 2" key="1">
    <citation type="submission" date="2022-12" db="EMBL/GenBank/DDBJ databases">
        <title>Chromosome-level genome of Tegillarca granosa.</title>
        <authorList>
            <person name="Kim J."/>
        </authorList>
    </citation>
    <scope>NUCLEOTIDE SEQUENCE [LARGE SCALE GENOMIC DNA]</scope>
    <source>
        <strain evidence="1">Teg-2019</strain>
        <tissue evidence="1">Adductor muscle</tissue>
    </source>
</reference>
<comment type="caution">
    <text evidence="1">The sequence shown here is derived from an EMBL/GenBank/DDBJ whole genome shotgun (WGS) entry which is preliminary data.</text>
</comment>
<accession>A0ABQ9F4S7</accession>
<evidence type="ECO:0000313" key="2">
    <source>
        <dbReference type="Proteomes" id="UP001217089"/>
    </source>
</evidence>